<dbReference type="EMBL" id="ACEP01000106">
    <property type="protein sequence ID" value="EEG35737.1"/>
    <property type="molecule type" value="Genomic_DNA"/>
</dbReference>
<dbReference type="Pfam" id="PF00156">
    <property type="entry name" value="Pribosyltran"/>
    <property type="match status" value="1"/>
</dbReference>
<evidence type="ECO:0000256" key="7">
    <source>
        <dbReference type="ARBA" id="ARBA00049535"/>
    </source>
</evidence>
<proteinExistence type="inferred from homology"/>
<dbReference type="InterPro" id="IPR005946">
    <property type="entry name" value="Rib-P_diPkinase"/>
</dbReference>
<dbReference type="Proteomes" id="UP000003174">
    <property type="component" value="Unassembled WGS sequence"/>
</dbReference>
<keyword evidence="3 8" id="KW-0545">Nucleotide biosynthesis</keyword>
<dbReference type="PANTHER" id="PTHR10210">
    <property type="entry name" value="RIBOSE-PHOSPHATE DIPHOSPHOKINASE FAMILY MEMBER"/>
    <property type="match status" value="1"/>
</dbReference>
<dbReference type="SUPFAM" id="SSF53271">
    <property type="entry name" value="PRTase-like"/>
    <property type="match status" value="2"/>
</dbReference>
<dbReference type="GO" id="GO:0000287">
    <property type="term" value="F:magnesium ion binding"/>
    <property type="evidence" value="ECO:0007669"/>
    <property type="project" value="InterPro"/>
</dbReference>
<dbReference type="GO" id="GO:0006015">
    <property type="term" value="P:5-phosphoribose 1-diphosphate biosynthetic process"/>
    <property type="evidence" value="ECO:0007669"/>
    <property type="project" value="TreeGrafter"/>
</dbReference>
<feature type="domain" description="Phosphoribosyltransferase" evidence="9">
    <location>
        <begin position="200"/>
        <end position="315"/>
    </location>
</feature>
<reference evidence="11 12" key="2">
    <citation type="submission" date="2009-02" db="EMBL/GenBank/DDBJ databases">
        <title>Draft genome sequence of Eubacterium hallii (DSM 3353).</title>
        <authorList>
            <person name="Sudarsanam P."/>
            <person name="Ley R."/>
            <person name="Guruge J."/>
            <person name="Turnbaugh P.J."/>
            <person name="Mahowald M."/>
            <person name="Liep D."/>
            <person name="Gordon J."/>
        </authorList>
    </citation>
    <scope>NUCLEOTIDE SEQUENCE [LARGE SCALE GENOMIC DNA]</scope>
    <source>
        <strain evidence="11 12">DSM 3353</strain>
    </source>
</reference>
<dbReference type="GO" id="GO:0005524">
    <property type="term" value="F:ATP binding"/>
    <property type="evidence" value="ECO:0007669"/>
    <property type="project" value="UniProtKB-KW"/>
</dbReference>
<feature type="domain" description="Ribose-phosphate pyrophosphokinase N-terminal" evidence="10">
    <location>
        <begin position="30"/>
        <end position="173"/>
    </location>
</feature>
<keyword evidence="2 11" id="KW-0808">Transferase</keyword>
<reference evidence="11 12" key="1">
    <citation type="submission" date="2009-01" db="EMBL/GenBank/DDBJ databases">
        <authorList>
            <person name="Fulton L."/>
            <person name="Clifton S."/>
            <person name="Fulton B."/>
            <person name="Xu J."/>
            <person name="Minx P."/>
            <person name="Pepin K.H."/>
            <person name="Johnson M."/>
            <person name="Bhonagiri V."/>
            <person name="Nash W.E."/>
            <person name="Mardis E.R."/>
            <person name="Wilson R.K."/>
        </authorList>
    </citation>
    <scope>NUCLEOTIDE SEQUENCE [LARGE SCALE GENOMIC DNA]</scope>
    <source>
        <strain evidence="11 12">DSM 3353</strain>
    </source>
</reference>
<dbReference type="NCBIfam" id="NF005299">
    <property type="entry name" value="PRK06827.1"/>
    <property type="match status" value="1"/>
</dbReference>
<evidence type="ECO:0000259" key="9">
    <source>
        <dbReference type="Pfam" id="PF00156"/>
    </source>
</evidence>
<dbReference type="PANTHER" id="PTHR10210:SF32">
    <property type="entry name" value="RIBOSE-PHOSPHATE PYROPHOSPHOKINASE 2"/>
    <property type="match status" value="1"/>
</dbReference>
<evidence type="ECO:0000256" key="8">
    <source>
        <dbReference type="RuleBase" id="RU004324"/>
    </source>
</evidence>
<dbReference type="InterPro" id="IPR000836">
    <property type="entry name" value="PRTase_dom"/>
</dbReference>
<dbReference type="GO" id="GO:0002189">
    <property type="term" value="C:ribose phosphate diphosphokinase complex"/>
    <property type="evidence" value="ECO:0007669"/>
    <property type="project" value="TreeGrafter"/>
</dbReference>
<dbReference type="Gene3D" id="3.40.50.2020">
    <property type="match status" value="2"/>
</dbReference>
<dbReference type="InterPro" id="IPR029099">
    <property type="entry name" value="Pribosyltran_N"/>
</dbReference>
<evidence type="ECO:0000259" key="10">
    <source>
        <dbReference type="Pfam" id="PF13793"/>
    </source>
</evidence>
<dbReference type="NCBIfam" id="TIGR01251">
    <property type="entry name" value="ribP_PPkin"/>
    <property type="match status" value="1"/>
</dbReference>
<name>C0EYI4_9FIRM</name>
<evidence type="ECO:0000256" key="3">
    <source>
        <dbReference type="ARBA" id="ARBA00022727"/>
    </source>
</evidence>
<evidence type="ECO:0000256" key="5">
    <source>
        <dbReference type="ARBA" id="ARBA00022777"/>
    </source>
</evidence>
<dbReference type="GO" id="GO:0004749">
    <property type="term" value="F:ribose phosphate diphosphokinase activity"/>
    <property type="evidence" value="ECO:0007669"/>
    <property type="project" value="UniProtKB-EC"/>
</dbReference>
<dbReference type="AlphaFoldDB" id="C0EYI4"/>
<protein>
    <recommendedName>
        <fullName evidence="1">ribose-phosphate diphosphokinase</fullName>
        <ecNumber evidence="1">2.7.6.1</ecNumber>
    </recommendedName>
</protein>
<organism evidence="11 12">
    <name type="scientific">Anaerobutyricum hallii DSM 3353</name>
    <dbReference type="NCBI Taxonomy" id="411469"/>
    <lineage>
        <taxon>Bacteria</taxon>
        <taxon>Bacillati</taxon>
        <taxon>Bacillota</taxon>
        <taxon>Clostridia</taxon>
        <taxon>Lachnospirales</taxon>
        <taxon>Lachnospiraceae</taxon>
        <taxon>Anaerobutyricum</taxon>
    </lineage>
</organism>
<dbReference type="GO" id="GO:0005737">
    <property type="term" value="C:cytoplasm"/>
    <property type="evidence" value="ECO:0007669"/>
    <property type="project" value="TreeGrafter"/>
</dbReference>
<evidence type="ECO:0000313" key="12">
    <source>
        <dbReference type="Proteomes" id="UP000003174"/>
    </source>
</evidence>
<gene>
    <name evidence="11" type="primary">prs</name>
    <name evidence="11" type="ORF">EUBHAL_02488</name>
</gene>
<keyword evidence="4" id="KW-0547">Nucleotide-binding</keyword>
<comment type="catalytic activity">
    <reaction evidence="7">
        <text>D-ribose 5-phosphate + ATP = 5-phospho-alpha-D-ribose 1-diphosphate + AMP + H(+)</text>
        <dbReference type="Rhea" id="RHEA:15609"/>
        <dbReference type="ChEBI" id="CHEBI:15378"/>
        <dbReference type="ChEBI" id="CHEBI:30616"/>
        <dbReference type="ChEBI" id="CHEBI:58017"/>
        <dbReference type="ChEBI" id="CHEBI:78346"/>
        <dbReference type="ChEBI" id="CHEBI:456215"/>
        <dbReference type="EC" id="2.7.6.1"/>
    </reaction>
</comment>
<dbReference type="Pfam" id="PF13793">
    <property type="entry name" value="Pribosyltran_N"/>
    <property type="match status" value="1"/>
</dbReference>
<sequence>MIKGVKHMRPDDSKFATVPVGKLGIIVHPSCAELGKRIDQYIVNWRKEREHEHKENVVFKDYEQDTYIIDATCSRFGTGEAKALISDSVRGVDLYILADVLNYSLKYKVCGHENHMSPDDIYADVKRIIGAASGKPKSITVIMPFLYESRQHKRSSRESLDCAYALQELTAIGVDNVLTFDAHDPRVQNAIPLKGFDNIMPTYQFIKALLRSTSDLEIDNEHLMVISPDEGAMNRTMYFSSVLGVDIGMFYKRRDYSVVVDGRNPIVAHEFLGSSVEGKDVMIIDDMISSGESMLDVARELKRRKARRVFCISTFGMFTNGLESFDKAYEEGLIYKVITTNCTYQRPDLFERPWYVSCDVAKYIALLIDSINHEASISAILNPHDRITKRLEEYKQFHTIKEEK</sequence>
<evidence type="ECO:0000256" key="2">
    <source>
        <dbReference type="ARBA" id="ARBA00022679"/>
    </source>
</evidence>
<dbReference type="eggNOG" id="COG0462">
    <property type="taxonomic scope" value="Bacteria"/>
</dbReference>
<evidence type="ECO:0000256" key="4">
    <source>
        <dbReference type="ARBA" id="ARBA00022741"/>
    </source>
</evidence>
<keyword evidence="6" id="KW-0067">ATP-binding</keyword>
<dbReference type="CDD" id="cd06223">
    <property type="entry name" value="PRTases_typeI"/>
    <property type="match status" value="1"/>
</dbReference>
<accession>C0EYI4</accession>
<keyword evidence="5 11" id="KW-0418">Kinase</keyword>
<dbReference type="GO" id="GO:0006164">
    <property type="term" value="P:purine nucleotide biosynthetic process"/>
    <property type="evidence" value="ECO:0007669"/>
    <property type="project" value="TreeGrafter"/>
</dbReference>
<evidence type="ECO:0000256" key="6">
    <source>
        <dbReference type="ARBA" id="ARBA00022840"/>
    </source>
</evidence>
<comment type="caution">
    <text evidence="11">The sequence shown here is derived from an EMBL/GenBank/DDBJ whole genome shotgun (WGS) entry which is preliminary data.</text>
</comment>
<evidence type="ECO:0000256" key="1">
    <source>
        <dbReference type="ARBA" id="ARBA00013247"/>
    </source>
</evidence>
<dbReference type="GO" id="GO:0016301">
    <property type="term" value="F:kinase activity"/>
    <property type="evidence" value="ECO:0007669"/>
    <property type="project" value="UniProtKB-KW"/>
</dbReference>
<comment type="similarity">
    <text evidence="8">Belongs to the ribose-phosphate pyrophosphokinase family.</text>
</comment>
<dbReference type="InterPro" id="IPR029057">
    <property type="entry name" value="PRTase-like"/>
</dbReference>
<dbReference type="EC" id="2.7.6.1" evidence="1"/>
<evidence type="ECO:0000313" key="11">
    <source>
        <dbReference type="EMBL" id="EEG35737.1"/>
    </source>
</evidence>